<feature type="compositionally biased region" description="Basic and acidic residues" evidence="1">
    <location>
        <begin position="66"/>
        <end position="76"/>
    </location>
</feature>
<feature type="compositionally biased region" description="Polar residues" evidence="1">
    <location>
        <begin position="31"/>
        <end position="42"/>
    </location>
</feature>
<comment type="caution">
    <text evidence="2">The sequence shown here is derived from an EMBL/GenBank/DDBJ whole genome shotgun (WGS) entry which is preliminary data.</text>
</comment>
<feature type="compositionally biased region" description="Basic and acidic residues" evidence="1">
    <location>
        <begin position="43"/>
        <end position="54"/>
    </location>
</feature>
<dbReference type="EMBL" id="DXFQ01000010">
    <property type="protein sequence ID" value="HIX19093.1"/>
    <property type="molecule type" value="Genomic_DNA"/>
</dbReference>
<reference evidence="2" key="1">
    <citation type="journal article" date="2021" name="PeerJ">
        <title>Extensive microbial diversity within the chicken gut microbiome revealed by metagenomics and culture.</title>
        <authorList>
            <person name="Gilroy R."/>
            <person name="Ravi A."/>
            <person name="Getino M."/>
            <person name="Pursley I."/>
            <person name="Horton D.L."/>
            <person name="Alikhan N.F."/>
            <person name="Baker D."/>
            <person name="Gharbi K."/>
            <person name="Hall N."/>
            <person name="Watson M."/>
            <person name="Adriaenssens E.M."/>
            <person name="Foster-Nyarko E."/>
            <person name="Jarju S."/>
            <person name="Secka A."/>
            <person name="Antonio M."/>
            <person name="Oren A."/>
            <person name="Chaudhuri R.R."/>
            <person name="La Ragione R."/>
            <person name="Hildebrand F."/>
            <person name="Pallen M.J."/>
        </authorList>
    </citation>
    <scope>NUCLEOTIDE SEQUENCE</scope>
    <source>
        <strain evidence="2">14975</strain>
    </source>
</reference>
<evidence type="ECO:0000256" key="1">
    <source>
        <dbReference type="SAM" id="MobiDB-lite"/>
    </source>
</evidence>
<gene>
    <name evidence="2" type="ORF">H9862_00650</name>
</gene>
<feature type="region of interest" description="Disordered" evidence="1">
    <location>
        <begin position="318"/>
        <end position="338"/>
    </location>
</feature>
<dbReference type="Proteomes" id="UP000823964">
    <property type="component" value="Unassembled WGS sequence"/>
</dbReference>
<organism evidence="2 3">
    <name type="scientific">Candidatus Akkermansia intestinigallinarum</name>
    <dbReference type="NCBI Taxonomy" id="2838431"/>
    <lineage>
        <taxon>Bacteria</taxon>
        <taxon>Pseudomonadati</taxon>
        <taxon>Verrucomicrobiota</taxon>
        <taxon>Verrucomicrobiia</taxon>
        <taxon>Verrucomicrobiales</taxon>
        <taxon>Akkermansiaceae</taxon>
        <taxon>Akkermansia</taxon>
    </lineage>
</organism>
<protein>
    <submittedName>
        <fullName evidence="2">Uncharacterized protein</fullName>
    </submittedName>
</protein>
<evidence type="ECO:0000313" key="2">
    <source>
        <dbReference type="EMBL" id="HIX19093.1"/>
    </source>
</evidence>
<accession>A0A9D1V9P8</accession>
<proteinExistence type="predicted"/>
<sequence>MKLLSSLLLLPAAAAVFILSPAESAEIRGSGRSSSPSFTTGRQLDRATGDDAASKPKQSKKPVRHMTREELRREAIKAGPIKPTLDQSHRTNFPDPKTLPQDVRPGTMPWHYDITATYFFIGELATKNNPTPNTASSWDSMWDDNYGGYDDPNPANRDPVTFAPLGFTPQLNPFYVALPYNDVDRGGPKPEAARVIPWYRRDKGGKYESVCRGTWVQIYYNGKYCFAQWEDCGPFRTDDWEYVFKNARPKNHANNAAGIDLSPAVRDYLGIKGGMAKVHWRFVDFSLVPGGPWARYGKDNPFVNPSLKHAVRKYQIKNRISTRPQRPVRKAPARRQAS</sequence>
<feature type="compositionally biased region" description="Basic residues" evidence="1">
    <location>
        <begin position="326"/>
        <end position="338"/>
    </location>
</feature>
<dbReference type="AlphaFoldDB" id="A0A9D1V9P8"/>
<feature type="region of interest" description="Disordered" evidence="1">
    <location>
        <begin position="25"/>
        <end position="105"/>
    </location>
</feature>
<name>A0A9D1V9P8_9BACT</name>
<evidence type="ECO:0000313" key="3">
    <source>
        <dbReference type="Proteomes" id="UP000823964"/>
    </source>
</evidence>
<reference evidence="2" key="2">
    <citation type="submission" date="2021-04" db="EMBL/GenBank/DDBJ databases">
        <authorList>
            <person name="Gilroy R."/>
        </authorList>
    </citation>
    <scope>NUCLEOTIDE SEQUENCE</scope>
    <source>
        <strain evidence="2">14975</strain>
    </source>
</reference>